<reference evidence="11" key="1">
    <citation type="submission" date="2011-07" db="EMBL/GenBank/DDBJ databases">
        <authorList>
            <consortium name="Caenorhabditis brenneri Sequencing and Analysis Consortium"/>
            <person name="Wilson R.K."/>
        </authorList>
    </citation>
    <scope>NUCLEOTIDE SEQUENCE [LARGE SCALE GENOMIC DNA]</scope>
    <source>
        <strain evidence="11">PB2801</strain>
    </source>
</reference>
<evidence type="ECO:0000256" key="8">
    <source>
        <dbReference type="ARBA" id="ARBA00022833"/>
    </source>
</evidence>
<dbReference type="Pfam" id="PF01485">
    <property type="entry name" value="IBR"/>
    <property type="match status" value="2"/>
</dbReference>
<dbReference type="GO" id="GO:0016567">
    <property type="term" value="P:protein ubiquitination"/>
    <property type="evidence" value="ECO:0007669"/>
    <property type="project" value="InterPro"/>
</dbReference>
<keyword evidence="4" id="KW-0479">Metal-binding</keyword>
<evidence type="ECO:0000256" key="5">
    <source>
        <dbReference type="ARBA" id="ARBA00022737"/>
    </source>
</evidence>
<evidence type="ECO:0000256" key="4">
    <source>
        <dbReference type="ARBA" id="ARBA00022723"/>
    </source>
</evidence>
<dbReference type="Proteomes" id="UP000008068">
    <property type="component" value="Unassembled WGS sequence"/>
</dbReference>
<keyword evidence="6" id="KW-0863">Zinc-finger</keyword>
<evidence type="ECO:0000313" key="10">
    <source>
        <dbReference type="EMBL" id="EGT37395.1"/>
    </source>
</evidence>
<dbReference type="InterPro" id="IPR044066">
    <property type="entry name" value="TRIAD_supradom"/>
</dbReference>
<dbReference type="GO" id="GO:0061630">
    <property type="term" value="F:ubiquitin protein ligase activity"/>
    <property type="evidence" value="ECO:0007669"/>
    <property type="project" value="UniProtKB-EC"/>
</dbReference>
<dbReference type="SMART" id="SM00647">
    <property type="entry name" value="IBR"/>
    <property type="match status" value="4"/>
</dbReference>
<name>G0MMJ1_CAEBE</name>
<dbReference type="HOGENOM" id="CLU_018600_0_0_1"/>
<keyword evidence="8" id="KW-0862">Zinc</keyword>
<keyword evidence="7" id="KW-0833">Ubl conjugation pathway</keyword>
<dbReference type="PROSITE" id="PS51873">
    <property type="entry name" value="TRIAD"/>
    <property type="match status" value="2"/>
</dbReference>
<dbReference type="eggNOG" id="KOG1815">
    <property type="taxonomic scope" value="Eukaryota"/>
</dbReference>
<evidence type="ECO:0000256" key="6">
    <source>
        <dbReference type="ARBA" id="ARBA00022771"/>
    </source>
</evidence>
<dbReference type="OrthoDB" id="1431934at2759"/>
<proteinExistence type="predicted"/>
<gene>
    <name evidence="10" type="ORF">CAEBREN_08953</name>
</gene>
<organism evidence="11">
    <name type="scientific">Caenorhabditis brenneri</name>
    <name type="common">Nematode worm</name>
    <dbReference type="NCBI Taxonomy" id="135651"/>
    <lineage>
        <taxon>Eukaryota</taxon>
        <taxon>Metazoa</taxon>
        <taxon>Ecdysozoa</taxon>
        <taxon>Nematoda</taxon>
        <taxon>Chromadorea</taxon>
        <taxon>Rhabditida</taxon>
        <taxon>Rhabditina</taxon>
        <taxon>Rhabditomorpha</taxon>
        <taxon>Rhabditoidea</taxon>
        <taxon>Rhabditidae</taxon>
        <taxon>Peloderinae</taxon>
        <taxon>Caenorhabditis</taxon>
    </lineage>
</organism>
<sequence>MSIFNDDDTIHNKVLSHQNILDEMNSAVAELEPLLPITPDQRQILLLNFNWDIESLKNSIQEYAGMNSFLLENGVCPRNTVSANKISECAICCVTGRLRGLRCRHMACLNCWRQYLAAKISDGESLLVCMEFGCGMLISNKMLGKLFCCSKLETAHRRLIEESYINSNSCFTWCNKRCGMAVRRSDCDTVTCSCGSTFCFLCKSDAHYPATCLQIRLWEKQRMDFGQHTSSWILSNTRDCPRCFAPTQKNGGCNHMRCTGCRYEYCWVCLRNWKTHSGYCTQFLLSHSSSRFLTMTTVDDDSTTSNQVLSHQNICDEMNSAVSELEPLLPITPEQRQLLLLKFNWDIETLRNSFQEYADMNSFLIENGVCPENTVSVIKTSECEICCAAENLLGLRCQHLACLDCWSKYLATKIRDDQCMLLECIELECGMLISNEMLVKLFSCSKLETAHQRLIENSYINSDSNLAWCNRKCGMAVRRSNCDTVTCSCGSTFCFLCKSDAHYPATCLQFRLWEKQRMDFGQKTSSWILSNTRDCPRCFAPVQKTGGCAHMKCTGCRHEYCWNCSQDWKTHSGFCKQ</sequence>
<dbReference type="InterPro" id="IPR013083">
    <property type="entry name" value="Znf_RING/FYVE/PHD"/>
</dbReference>
<accession>G0MMJ1</accession>
<dbReference type="InterPro" id="IPR031127">
    <property type="entry name" value="E3_UB_ligase_RBR"/>
</dbReference>
<dbReference type="PANTHER" id="PTHR11685">
    <property type="entry name" value="RBR FAMILY RING FINGER AND IBR DOMAIN-CONTAINING"/>
    <property type="match status" value="1"/>
</dbReference>
<evidence type="ECO:0000256" key="1">
    <source>
        <dbReference type="ARBA" id="ARBA00001798"/>
    </source>
</evidence>
<keyword evidence="5" id="KW-0677">Repeat</keyword>
<evidence type="ECO:0000256" key="3">
    <source>
        <dbReference type="ARBA" id="ARBA00022679"/>
    </source>
</evidence>
<dbReference type="AlphaFoldDB" id="G0MMJ1"/>
<dbReference type="SUPFAM" id="SSF57850">
    <property type="entry name" value="RING/U-box"/>
    <property type="match status" value="6"/>
</dbReference>
<dbReference type="EC" id="2.3.2.31" evidence="2"/>
<comment type="catalytic activity">
    <reaction evidence="1">
        <text>[E2 ubiquitin-conjugating enzyme]-S-ubiquitinyl-L-cysteine + [acceptor protein]-L-lysine = [E2 ubiquitin-conjugating enzyme]-L-cysteine + [acceptor protein]-N(6)-ubiquitinyl-L-lysine.</text>
        <dbReference type="EC" id="2.3.2.31"/>
    </reaction>
</comment>
<feature type="domain" description="RING-type" evidence="9">
    <location>
        <begin position="379"/>
        <end position="577"/>
    </location>
</feature>
<keyword evidence="11" id="KW-1185">Reference proteome</keyword>
<dbReference type="GO" id="GO:0008270">
    <property type="term" value="F:zinc ion binding"/>
    <property type="evidence" value="ECO:0007669"/>
    <property type="project" value="UniProtKB-KW"/>
</dbReference>
<dbReference type="InterPro" id="IPR002867">
    <property type="entry name" value="IBR_dom"/>
</dbReference>
<dbReference type="Gene3D" id="3.30.40.10">
    <property type="entry name" value="Zinc/RING finger domain, C3HC4 (zinc finger)"/>
    <property type="match status" value="2"/>
</dbReference>
<protein>
    <recommendedName>
        <fullName evidence="2">RBR-type E3 ubiquitin transferase</fullName>
        <ecNumber evidence="2">2.3.2.31</ecNumber>
    </recommendedName>
</protein>
<dbReference type="InParanoid" id="G0MMJ1"/>
<evidence type="ECO:0000256" key="7">
    <source>
        <dbReference type="ARBA" id="ARBA00022786"/>
    </source>
</evidence>
<dbReference type="Gene3D" id="1.20.120.1750">
    <property type="match status" value="2"/>
</dbReference>
<evidence type="ECO:0000256" key="2">
    <source>
        <dbReference type="ARBA" id="ARBA00012251"/>
    </source>
</evidence>
<evidence type="ECO:0000313" key="11">
    <source>
        <dbReference type="Proteomes" id="UP000008068"/>
    </source>
</evidence>
<evidence type="ECO:0000259" key="9">
    <source>
        <dbReference type="PROSITE" id="PS51873"/>
    </source>
</evidence>
<dbReference type="STRING" id="135651.G0MMJ1"/>
<keyword evidence="3" id="KW-0808">Transferase</keyword>
<dbReference type="EMBL" id="GL379802">
    <property type="protein sequence ID" value="EGT37395.1"/>
    <property type="molecule type" value="Genomic_DNA"/>
</dbReference>
<dbReference type="Pfam" id="PF22191">
    <property type="entry name" value="IBR_1"/>
    <property type="match status" value="2"/>
</dbReference>
<feature type="domain" description="RING-type" evidence="9">
    <location>
        <begin position="85"/>
        <end position="284"/>
    </location>
</feature>